<dbReference type="Proteomes" id="UP000242886">
    <property type="component" value="Chromosome SDENCHOL"/>
</dbReference>
<dbReference type="GO" id="GO:0003677">
    <property type="term" value="F:DNA binding"/>
    <property type="evidence" value="ECO:0007669"/>
    <property type="project" value="UniProtKB-UniRule"/>
</dbReference>
<evidence type="ECO:0000256" key="7">
    <source>
        <dbReference type="ARBA" id="ARBA00022840"/>
    </source>
</evidence>
<keyword evidence="9 10" id="KW-0234">DNA repair</keyword>
<evidence type="ECO:0000256" key="6">
    <source>
        <dbReference type="ARBA" id="ARBA00022839"/>
    </source>
</evidence>
<dbReference type="GO" id="GO:0003678">
    <property type="term" value="F:DNA helicase activity"/>
    <property type="evidence" value="ECO:0007669"/>
    <property type="project" value="UniProtKB-UniRule"/>
</dbReference>
<protein>
    <recommendedName>
        <fullName evidence="10">RecBCD enzyme subunit RecC</fullName>
    </recommendedName>
    <alternativeName>
        <fullName evidence="10">Exonuclease V subunit RecC</fullName>
        <shortName evidence="10">ExoV subunit RecC</shortName>
    </alternativeName>
    <alternativeName>
        <fullName evidence="10">Helicase/nuclease RecBCD subunit RecC</fullName>
    </alternativeName>
</protein>
<name>A0A7Z7HQ78_9PROT</name>
<dbReference type="Pfam" id="PF17946">
    <property type="entry name" value="RecC_C"/>
    <property type="match status" value="1"/>
</dbReference>
<dbReference type="EMBL" id="LT837803">
    <property type="protein sequence ID" value="SMB24437.1"/>
    <property type="molecule type" value="Genomic_DNA"/>
</dbReference>
<dbReference type="SUPFAM" id="SSF52540">
    <property type="entry name" value="P-loop containing nucleoside triphosphate hydrolases"/>
    <property type="match status" value="2"/>
</dbReference>
<evidence type="ECO:0000256" key="10">
    <source>
        <dbReference type="HAMAP-Rule" id="MF_01486"/>
    </source>
</evidence>
<evidence type="ECO:0000256" key="1">
    <source>
        <dbReference type="ARBA" id="ARBA00022722"/>
    </source>
</evidence>
<evidence type="ECO:0000256" key="5">
    <source>
        <dbReference type="ARBA" id="ARBA00022806"/>
    </source>
</evidence>
<evidence type="ECO:0000256" key="3">
    <source>
        <dbReference type="ARBA" id="ARBA00022763"/>
    </source>
</evidence>
<keyword evidence="13" id="KW-1185">Reference proteome</keyword>
<accession>A0A7Z7HQ78</accession>
<evidence type="ECO:0000256" key="4">
    <source>
        <dbReference type="ARBA" id="ARBA00022801"/>
    </source>
</evidence>
<dbReference type="GO" id="GO:0000724">
    <property type="term" value="P:double-strand break repair via homologous recombination"/>
    <property type="evidence" value="ECO:0007669"/>
    <property type="project" value="UniProtKB-UniRule"/>
</dbReference>
<proteinExistence type="inferred from homology"/>
<feature type="domain" description="RecC C-terminal" evidence="11">
    <location>
        <begin position="864"/>
        <end position="1111"/>
    </location>
</feature>
<dbReference type="RefSeq" id="WP_154716291.1">
    <property type="nucleotide sequence ID" value="NZ_LT837803.1"/>
</dbReference>
<dbReference type="Gene3D" id="1.10.10.990">
    <property type="match status" value="1"/>
</dbReference>
<dbReference type="PANTHER" id="PTHR30591:SF1">
    <property type="entry name" value="RECBCD ENZYME SUBUNIT RECC"/>
    <property type="match status" value="1"/>
</dbReference>
<keyword evidence="1 10" id="KW-0540">Nuclease</keyword>
<dbReference type="InterPro" id="IPR041500">
    <property type="entry name" value="RecC_C"/>
</dbReference>
<dbReference type="Gene3D" id="3.40.50.300">
    <property type="entry name" value="P-loop containing nucleotide triphosphate hydrolases"/>
    <property type="match status" value="2"/>
</dbReference>
<sequence>MPDSESPLPSGFMVVHGNQPELLRQLLVHWFQAHPLAPLEDETVLVQSNGIAQWLKLALAGEGDAGAGCGIAAAFDMLLPSRFVWRAYRAVLGADAVPERSAFDKALLVWRLLRLLPELTRQAGYEPLQQFLAGDADLRKRHQLAEKIADLFDQYQVYRADWLDAWARGEDVLIDSRNEARPLEPGQVWQPLLWRALLVDVGESGGGDGSNGRAAVHRRFLEAAAGLQTRPAGLPRRISVFGLSSLPRQSLEVLLAISRFSQVILCVHNPCEYFWSDLLAEKDHARRSARHRRKAGLPEALATEDLHLHVHPLLAAWGRQGRDYLALLDVLDQPESYRRQFERIGERIDVFESHGETTLLNQLQDDIRLLRSVAESRARWPAVDPAADRSLRFHVAHSMQREVEILHDQLLAAFAADPTLRPRDVIVMVPDVDAFAPHIEAVFGQIEAGDARYLPFSIADQAQRRRASLAFALEFLLGLPESRVAVSDLLDLLDVPAVRQRFGLAAGDLPLLHRWIRQSNIRWGLNAERRAQFMPGLAAHEQAQNTWQHGLERMLLGYAVGGEGSAGGFSAAAWRDIEPYGEVSGLSAALVGPLACLLRRLEALALELAAPALPAVWVERLQALLGDFFHAESAEDALLLLQLQTSLGDWVDACAAAGLNEEIPLAVVREHWLAQLDQASLSRPFMAGRLTFATLMPMRAIPYRMVCLLGMNDGEFPRARPPLDFDLMARDMRPGDRSRREDDRYLFLEALLSARERLHISWVGRSIHDNSPRPPSVLVSQLRDHLVACWRLAGNGDDADALLAALTVEHRLQPFSSDYFGGEPPTAALFTYAREWERGERGERAPPGGMQAADAPLPPPGFDAAITLRQLAAFLKDPVRSFYRERLDIRYETDTPDSEDYEPFSVDGLAQWSLQDRLIQARLEAVEAGRDEAQAVARQLARIRRCGELPIGSMAALTAEALTEPLDRMFELRARALADWPLPLADQPFAYQQTHAGGTLLVEGSITHCYGNAAGQPCRIELNSSNLLDDEKYRRDKLLAAWVLHLAAHLAEPFLPMTSLIIGKNGLVQLQPLAPELAREYFSALVDAYVGGLCEPLPLAAKTGFAWLEKQGRPCHGPLEDCAQAAVGAARSRYEGGYNSHGEVGQSAYLQQCYPNFALLWSNGRFSQLCADLYAPLMRHVGAAPQTT</sequence>
<dbReference type="PANTHER" id="PTHR30591">
    <property type="entry name" value="RECBCD ENZYME SUBUNIT RECC"/>
    <property type="match status" value="1"/>
</dbReference>
<dbReference type="Gene3D" id="3.40.50.10930">
    <property type="match status" value="1"/>
</dbReference>
<dbReference type="Pfam" id="PF04257">
    <property type="entry name" value="Exonuc_V_gamma"/>
    <property type="match status" value="1"/>
</dbReference>
<reference evidence="12" key="1">
    <citation type="submission" date="2017-03" db="EMBL/GenBank/DDBJ databases">
        <authorList>
            <consortium name="AG Boll"/>
        </authorList>
    </citation>
    <scope>NUCLEOTIDE SEQUENCE [LARGE SCALE GENOMIC DNA]</scope>
    <source>
        <strain evidence="12">Chol</strain>
    </source>
</reference>
<evidence type="ECO:0000256" key="2">
    <source>
        <dbReference type="ARBA" id="ARBA00022741"/>
    </source>
</evidence>
<dbReference type="InterPro" id="IPR013986">
    <property type="entry name" value="DExx_box_DNA_helicase_dom_sf"/>
</dbReference>
<gene>
    <name evidence="10" type="primary">recC</name>
    <name evidence="12" type="ORF">SDENCHOL_11064</name>
</gene>
<keyword evidence="2 10" id="KW-0547">Nucleotide-binding</keyword>
<dbReference type="InterPro" id="IPR011335">
    <property type="entry name" value="Restrct_endonuc-II-like"/>
</dbReference>
<organism evidence="12 13">
    <name type="scientific">Sterolibacterium denitrificans</name>
    <dbReference type="NCBI Taxonomy" id="157592"/>
    <lineage>
        <taxon>Bacteria</taxon>
        <taxon>Pseudomonadati</taxon>
        <taxon>Pseudomonadota</taxon>
        <taxon>Betaproteobacteria</taxon>
        <taxon>Nitrosomonadales</taxon>
        <taxon>Sterolibacteriaceae</taxon>
        <taxon>Sterolibacterium</taxon>
    </lineage>
</organism>
<dbReference type="InterPro" id="IPR027417">
    <property type="entry name" value="P-loop_NTPase"/>
</dbReference>
<keyword evidence="3 10" id="KW-0227">DNA damage</keyword>
<keyword evidence="5 10" id="KW-0347">Helicase</keyword>
<dbReference type="InterPro" id="IPR006697">
    <property type="entry name" value="RecC"/>
</dbReference>
<comment type="function">
    <text evidence="10">A helicase/nuclease that prepares dsDNA breaks (DSB) for recombinational DNA repair. Binds to DSBs and unwinds DNA via a highly rapid and processive ATP-dependent bidirectional helicase activity. Unwinds dsDNA until it encounters a Chi (crossover hotspot instigator) sequence from the 3' direction. Cuts ssDNA a few nucleotides 3' to the Chi site. The properties and activities of the enzyme are changed at Chi. The Chi-altered holoenzyme produces a long 3'-ssDNA overhang and facilitates RecA-binding to the ssDNA for homologous DNA recombination and repair. Holoenzyme degrades any linearized DNA that is unable to undergo homologous recombination. In the holoenzyme this subunit recognizes the wild-type Chi sequence, and when added to isolated RecB increases its ATP-dependent helicase processivity.</text>
</comment>
<keyword evidence="6 10" id="KW-0269">Exonuclease</keyword>
<dbReference type="Gene3D" id="1.10.10.160">
    <property type="match status" value="1"/>
</dbReference>
<comment type="subunit">
    <text evidence="10">Heterotrimer of RecB, RecC and RecD. All subunits contribute to DNA-binding.</text>
</comment>
<comment type="similarity">
    <text evidence="10">Belongs to the RecC family.</text>
</comment>
<keyword evidence="4 10" id="KW-0378">Hydrolase</keyword>
<dbReference type="GO" id="GO:0005524">
    <property type="term" value="F:ATP binding"/>
    <property type="evidence" value="ECO:0007669"/>
    <property type="project" value="UniProtKB-UniRule"/>
</dbReference>
<dbReference type="GO" id="GO:0009338">
    <property type="term" value="C:exodeoxyribonuclease V complex"/>
    <property type="evidence" value="ECO:0007669"/>
    <property type="project" value="InterPro"/>
</dbReference>
<keyword evidence="7 10" id="KW-0067">ATP-binding</keyword>
<keyword evidence="8 10" id="KW-0238">DNA-binding</keyword>
<dbReference type="HAMAP" id="MF_01486">
    <property type="entry name" value="RecC"/>
    <property type="match status" value="1"/>
</dbReference>
<evidence type="ECO:0000313" key="13">
    <source>
        <dbReference type="Proteomes" id="UP000242886"/>
    </source>
</evidence>
<comment type="miscellaneous">
    <text evidence="10">In the RecBCD complex, RecB has a slow 3'-5' helicase, an exonuclease activity and loads RecA onto ssDNA, RecD has a fast 5'-3' helicase activity, while RecC stimulates the ATPase and processivity of the RecB helicase and contributes to recognition of the Chi site.</text>
</comment>
<dbReference type="SUPFAM" id="SSF52980">
    <property type="entry name" value="Restriction endonuclease-like"/>
    <property type="match status" value="1"/>
</dbReference>
<evidence type="ECO:0000313" key="12">
    <source>
        <dbReference type="EMBL" id="SMB24437.1"/>
    </source>
</evidence>
<dbReference type="AlphaFoldDB" id="A0A7Z7HQ78"/>
<evidence type="ECO:0000259" key="11">
    <source>
        <dbReference type="Pfam" id="PF17946"/>
    </source>
</evidence>
<dbReference type="GO" id="GO:0008854">
    <property type="term" value="F:exodeoxyribonuclease V activity"/>
    <property type="evidence" value="ECO:0007669"/>
    <property type="project" value="InterPro"/>
</dbReference>
<dbReference type="NCBIfam" id="TIGR01450">
    <property type="entry name" value="recC"/>
    <property type="match status" value="1"/>
</dbReference>
<evidence type="ECO:0000256" key="8">
    <source>
        <dbReference type="ARBA" id="ARBA00023125"/>
    </source>
</evidence>
<evidence type="ECO:0000256" key="9">
    <source>
        <dbReference type="ARBA" id="ARBA00023204"/>
    </source>
</evidence>
<dbReference type="PIRSF" id="PIRSF000980">
    <property type="entry name" value="RecC"/>
    <property type="match status" value="1"/>
</dbReference>